<comment type="similarity">
    <text evidence="2">Belongs to the SHI protein family.</text>
</comment>
<gene>
    <name evidence="9" type="ORF">DM860_003253</name>
</gene>
<evidence type="ECO:0000256" key="6">
    <source>
        <dbReference type="ARBA" id="ARBA00023159"/>
    </source>
</evidence>
<dbReference type="GO" id="GO:0003700">
    <property type="term" value="F:DNA-binding transcription factor activity"/>
    <property type="evidence" value="ECO:0007669"/>
    <property type="project" value="InterPro"/>
</dbReference>
<evidence type="ECO:0000256" key="3">
    <source>
        <dbReference type="ARBA" id="ARBA00022723"/>
    </source>
</evidence>
<dbReference type="PANTHER" id="PTHR31604">
    <property type="entry name" value="PROTEIN LATERAL ROOT PRIMORDIUM 1"/>
    <property type="match status" value="1"/>
</dbReference>
<accession>A0A328D3S4</accession>
<keyword evidence="10" id="KW-1185">Reference proteome</keyword>
<name>A0A328D3S4_9ASTE</name>
<comment type="caution">
    <text evidence="9">The sequence shown here is derived from an EMBL/GenBank/DDBJ whole genome shotgun (WGS) entry which is preliminary data.</text>
</comment>
<protein>
    <submittedName>
        <fullName evidence="9">Uncharacterized protein</fullName>
    </submittedName>
</protein>
<feature type="region of interest" description="Disordered" evidence="8">
    <location>
        <begin position="1"/>
        <end position="41"/>
    </location>
</feature>
<sequence>MMRGGEEVEEDVSGGGAAGGRWSSSSSSGSSRCQDCGNQSKRDCGYMRCRTCCKSRGFQCPTHVKSTWIPVSKRRHTAAARHRLSSYPINRHLPPPPPPQNPPFFGSAEESNFPAEVSFPAVFRCVRVSAVDSAGGEDTNYQYAYQTAVNIAGHVFKGILYDQGPESRYNTPEEGSSAAAARLEQLGHLVGGDATAAASNNNVSPPQPPPHPSYHTPFTTTNFMPAAAHFFPYPKS</sequence>
<reference evidence="9 10" key="1">
    <citation type="submission" date="2018-06" db="EMBL/GenBank/DDBJ databases">
        <title>The Genome of Cuscuta australis (Dodder) Provides Insight into the Evolution of Plant Parasitism.</title>
        <authorList>
            <person name="Liu H."/>
        </authorList>
    </citation>
    <scope>NUCLEOTIDE SEQUENCE [LARGE SCALE GENOMIC DNA]</scope>
    <source>
        <strain evidence="10">cv. Yunnan</strain>
        <tissue evidence="9">Vines</tissue>
    </source>
</reference>
<keyword evidence="4" id="KW-0862">Zinc</keyword>
<feature type="region of interest" description="Disordered" evidence="8">
    <location>
        <begin position="195"/>
        <end position="218"/>
    </location>
</feature>
<evidence type="ECO:0000256" key="2">
    <source>
        <dbReference type="ARBA" id="ARBA00006911"/>
    </source>
</evidence>
<evidence type="ECO:0000256" key="1">
    <source>
        <dbReference type="ARBA" id="ARBA00004123"/>
    </source>
</evidence>
<dbReference type="InterPro" id="IPR006510">
    <property type="entry name" value="Znf_LRP1"/>
</dbReference>
<evidence type="ECO:0000313" key="10">
    <source>
        <dbReference type="Proteomes" id="UP000249390"/>
    </source>
</evidence>
<evidence type="ECO:0000313" key="9">
    <source>
        <dbReference type="EMBL" id="RAL39720.1"/>
    </source>
</evidence>
<dbReference type="AlphaFoldDB" id="A0A328D3S4"/>
<keyword evidence="7" id="KW-0539">Nucleus</keyword>
<evidence type="ECO:0000256" key="5">
    <source>
        <dbReference type="ARBA" id="ARBA00023125"/>
    </source>
</evidence>
<evidence type="ECO:0000256" key="7">
    <source>
        <dbReference type="ARBA" id="ARBA00023242"/>
    </source>
</evidence>
<dbReference type="GO" id="GO:0005634">
    <property type="term" value="C:nucleus"/>
    <property type="evidence" value="ECO:0007669"/>
    <property type="project" value="UniProtKB-SubCell"/>
</dbReference>
<evidence type="ECO:0000256" key="4">
    <source>
        <dbReference type="ARBA" id="ARBA00022833"/>
    </source>
</evidence>
<feature type="compositionally biased region" description="Low complexity" evidence="8">
    <location>
        <begin position="195"/>
        <end position="204"/>
    </location>
</feature>
<dbReference type="GO" id="GO:0046872">
    <property type="term" value="F:metal ion binding"/>
    <property type="evidence" value="ECO:0007669"/>
    <property type="project" value="UniProtKB-KW"/>
</dbReference>
<organism evidence="9 10">
    <name type="scientific">Cuscuta australis</name>
    <dbReference type="NCBI Taxonomy" id="267555"/>
    <lineage>
        <taxon>Eukaryota</taxon>
        <taxon>Viridiplantae</taxon>
        <taxon>Streptophyta</taxon>
        <taxon>Embryophyta</taxon>
        <taxon>Tracheophyta</taxon>
        <taxon>Spermatophyta</taxon>
        <taxon>Magnoliopsida</taxon>
        <taxon>eudicotyledons</taxon>
        <taxon>Gunneridae</taxon>
        <taxon>Pentapetalae</taxon>
        <taxon>asterids</taxon>
        <taxon>lamiids</taxon>
        <taxon>Solanales</taxon>
        <taxon>Convolvulaceae</taxon>
        <taxon>Cuscuteae</taxon>
        <taxon>Cuscuta</taxon>
        <taxon>Cuscuta subgen. Grammica</taxon>
        <taxon>Cuscuta sect. Cleistogrammica</taxon>
    </lineage>
</organism>
<dbReference type="Proteomes" id="UP000249390">
    <property type="component" value="Unassembled WGS sequence"/>
</dbReference>
<feature type="compositionally biased region" description="Low complexity" evidence="8">
    <location>
        <begin position="20"/>
        <end position="32"/>
    </location>
</feature>
<dbReference type="NCBIfam" id="TIGR01624">
    <property type="entry name" value="LRP1_Cterm"/>
    <property type="match status" value="1"/>
</dbReference>
<dbReference type="NCBIfam" id="TIGR01623">
    <property type="entry name" value="put_zinc_LRP1"/>
    <property type="match status" value="1"/>
</dbReference>
<dbReference type="GO" id="GO:0003677">
    <property type="term" value="F:DNA binding"/>
    <property type="evidence" value="ECO:0007669"/>
    <property type="project" value="UniProtKB-KW"/>
</dbReference>
<keyword evidence="3" id="KW-0479">Metal-binding</keyword>
<dbReference type="PANTHER" id="PTHR31604:SF2">
    <property type="entry name" value="PROTEIN SHI RELATED SEQUENCE 7"/>
    <property type="match status" value="1"/>
</dbReference>
<proteinExistence type="inferred from homology"/>
<comment type="subcellular location">
    <subcellularLocation>
        <location evidence="1">Nucleus</location>
    </subcellularLocation>
</comment>
<dbReference type="EMBL" id="NQVE01000200">
    <property type="protein sequence ID" value="RAL39720.1"/>
    <property type="molecule type" value="Genomic_DNA"/>
</dbReference>
<dbReference type="InterPro" id="IPR007818">
    <property type="entry name" value="SHI"/>
</dbReference>
<dbReference type="GO" id="GO:0045893">
    <property type="term" value="P:positive regulation of DNA-templated transcription"/>
    <property type="evidence" value="ECO:0007669"/>
    <property type="project" value="TreeGrafter"/>
</dbReference>
<dbReference type="InterPro" id="IPR006511">
    <property type="entry name" value="SHI_C"/>
</dbReference>
<keyword evidence="6" id="KW-0010">Activator</keyword>
<dbReference type="Pfam" id="PF05142">
    <property type="entry name" value="DUF702"/>
    <property type="match status" value="1"/>
</dbReference>
<evidence type="ECO:0000256" key="8">
    <source>
        <dbReference type="SAM" id="MobiDB-lite"/>
    </source>
</evidence>
<keyword evidence="5" id="KW-0238">DNA-binding</keyword>